<dbReference type="CDD" id="cd11060">
    <property type="entry name" value="CYP57A1-like"/>
    <property type="match status" value="1"/>
</dbReference>
<evidence type="ECO:0000256" key="1">
    <source>
        <dbReference type="PIRSR" id="PIRSR602401-1"/>
    </source>
</evidence>
<reference evidence="2 3" key="1">
    <citation type="submission" date="2016-04" db="EMBL/GenBank/DDBJ databases">
        <title>A degradative enzymes factory behind the ericoid mycorrhizal symbiosis.</title>
        <authorList>
            <consortium name="DOE Joint Genome Institute"/>
            <person name="Martino E."/>
            <person name="Morin E."/>
            <person name="Grelet G."/>
            <person name="Kuo A."/>
            <person name="Kohler A."/>
            <person name="Daghino S."/>
            <person name="Barry K."/>
            <person name="Choi C."/>
            <person name="Cichocki N."/>
            <person name="Clum A."/>
            <person name="Copeland A."/>
            <person name="Hainaut M."/>
            <person name="Haridas S."/>
            <person name="Labutti K."/>
            <person name="Lindquist E."/>
            <person name="Lipzen A."/>
            <person name="Khouja H.-R."/>
            <person name="Murat C."/>
            <person name="Ohm R."/>
            <person name="Olson A."/>
            <person name="Spatafora J."/>
            <person name="Veneault-Fourrey C."/>
            <person name="Henrissat B."/>
            <person name="Grigoriev I."/>
            <person name="Martin F."/>
            <person name="Perotto S."/>
        </authorList>
    </citation>
    <scope>NUCLEOTIDE SEQUENCE [LARGE SCALE GENOMIC DNA]</scope>
    <source>
        <strain evidence="2 3">E</strain>
    </source>
</reference>
<comment type="cofactor">
    <cofactor evidence="1">
        <name>heme</name>
        <dbReference type="ChEBI" id="CHEBI:30413"/>
    </cofactor>
</comment>
<keyword evidence="2" id="KW-0808">Transferase</keyword>
<dbReference type="InterPro" id="IPR036396">
    <property type="entry name" value="Cyt_P450_sf"/>
</dbReference>
<proteinExistence type="predicted"/>
<keyword evidence="3" id="KW-1185">Reference proteome</keyword>
<evidence type="ECO:0000313" key="2">
    <source>
        <dbReference type="EMBL" id="PMD55528.1"/>
    </source>
</evidence>
<dbReference type="GO" id="GO:0005506">
    <property type="term" value="F:iron ion binding"/>
    <property type="evidence" value="ECO:0007669"/>
    <property type="project" value="InterPro"/>
</dbReference>
<gene>
    <name evidence="2" type="ORF">K444DRAFT_89996</name>
</gene>
<dbReference type="GO" id="GO:0008168">
    <property type="term" value="F:methyltransferase activity"/>
    <property type="evidence" value="ECO:0007669"/>
    <property type="project" value="UniProtKB-KW"/>
</dbReference>
<dbReference type="PANTHER" id="PTHR24305:SF168">
    <property type="entry name" value="P450, PUTATIVE (EUROFUNG)-RELATED"/>
    <property type="match status" value="1"/>
</dbReference>
<dbReference type="OrthoDB" id="1470350at2759"/>
<dbReference type="GO" id="GO:0016705">
    <property type="term" value="F:oxidoreductase activity, acting on paired donors, with incorporation or reduction of molecular oxygen"/>
    <property type="evidence" value="ECO:0007669"/>
    <property type="project" value="InterPro"/>
</dbReference>
<dbReference type="InterPro" id="IPR001128">
    <property type="entry name" value="Cyt_P450"/>
</dbReference>
<evidence type="ECO:0000313" key="3">
    <source>
        <dbReference type="Proteomes" id="UP000235371"/>
    </source>
</evidence>
<dbReference type="Pfam" id="PF00067">
    <property type="entry name" value="p450"/>
    <property type="match status" value="1"/>
</dbReference>
<protein>
    <submittedName>
        <fullName evidence="2">Pisatin demethylase</fullName>
    </submittedName>
</protein>
<dbReference type="InterPro" id="IPR002401">
    <property type="entry name" value="Cyt_P450_E_grp-I"/>
</dbReference>
<sequence>MAFSREIWTLLAILLIGYAFISRLRTWFRLRHIPGPPFAGFSKAWLLRKAIGGRFHLDTAEVCEKYGSLVRLGPNELFTSDPTILRRMSAVRSPYRKSEWYDGARLEPEYFSMFSEMNEERHLELRAKCAVGYAGKDNEYLEMSIDDNIAKLVQFLDSRYVSTSMEFKPADMAAKFQFLTLDIISKIAFGTAFGNLEADDDVSSYAKTMEDLFPLATLLGTWPALAKVFFWKPLRRFLPKETDTVGMGKLMGIGKQVVAERFGPNKKVKRDMLGSFLAHGLTQREARSESLLQIVAGSDTSATAMRATLLHIITNPTVQAKLLNELSSSNLSSPITDAEARKLPYLQAVIKEGLRISPPATGFMSKTVPIGGDTLRGLFVPEGTMIGWSPFGVMRNQILWGEDAMVFRPERWLEGNPDQIAMREFDVELCFGYGRYQCLGKNIAGIELNKVFVELLRNFDFQIVDPTSPWKCFNAGLFLQSDFWVRVTRRVPSF</sequence>
<dbReference type="PRINTS" id="PR00385">
    <property type="entry name" value="P450"/>
</dbReference>
<name>A0A2J6SXM0_9HELO</name>
<dbReference type="STRING" id="1095630.A0A2J6SXM0"/>
<keyword evidence="1" id="KW-0408">Iron</keyword>
<dbReference type="AlphaFoldDB" id="A0A2J6SXM0"/>
<dbReference type="Proteomes" id="UP000235371">
    <property type="component" value="Unassembled WGS sequence"/>
</dbReference>
<keyword evidence="1" id="KW-0349">Heme</keyword>
<dbReference type="InterPro" id="IPR050121">
    <property type="entry name" value="Cytochrome_P450_monoxygenase"/>
</dbReference>
<organism evidence="2 3">
    <name type="scientific">Hyaloscypha bicolor E</name>
    <dbReference type="NCBI Taxonomy" id="1095630"/>
    <lineage>
        <taxon>Eukaryota</taxon>
        <taxon>Fungi</taxon>
        <taxon>Dikarya</taxon>
        <taxon>Ascomycota</taxon>
        <taxon>Pezizomycotina</taxon>
        <taxon>Leotiomycetes</taxon>
        <taxon>Helotiales</taxon>
        <taxon>Hyaloscyphaceae</taxon>
        <taxon>Hyaloscypha</taxon>
        <taxon>Hyaloscypha bicolor</taxon>
    </lineage>
</organism>
<dbReference type="SUPFAM" id="SSF48264">
    <property type="entry name" value="Cytochrome P450"/>
    <property type="match status" value="1"/>
</dbReference>
<accession>A0A2J6SXM0</accession>
<dbReference type="PANTHER" id="PTHR24305">
    <property type="entry name" value="CYTOCHROME P450"/>
    <property type="match status" value="1"/>
</dbReference>
<keyword evidence="2" id="KW-0489">Methyltransferase</keyword>
<feature type="binding site" description="axial binding residue" evidence="1">
    <location>
        <position position="438"/>
    </location>
    <ligand>
        <name>heme</name>
        <dbReference type="ChEBI" id="CHEBI:30413"/>
    </ligand>
    <ligandPart>
        <name>Fe</name>
        <dbReference type="ChEBI" id="CHEBI:18248"/>
    </ligandPart>
</feature>
<dbReference type="GO" id="GO:0032259">
    <property type="term" value="P:methylation"/>
    <property type="evidence" value="ECO:0007669"/>
    <property type="project" value="UniProtKB-KW"/>
</dbReference>
<dbReference type="RefSeq" id="XP_024732432.1">
    <property type="nucleotide sequence ID" value="XM_024888792.1"/>
</dbReference>
<dbReference type="PRINTS" id="PR00463">
    <property type="entry name" value="EP450I"/>
</dbReference>
<dbReference type="GO" id="GO:0020037">
    <property type="term" value="F:heme binding"/>
    <property type="evidence" value="ECO:0007669"/>
    <property type="project" value="InterPro"/>
</dbReference>
<keyword evidence="1" id="KW-0479">Metal-binding</keyword>
<dbReference type="GeneID" id="36596868"/>
<dbReference type="EMBL" id="KZ613855">
    <property type="protein sequence ID" value="PMD55528.1"/>
    <property type="molecule type" value="Genomic_DNA"/>
</dbReference>
<dbReference type="InParanoid" id="A0A2J6SXM0"/>
<dbReference type="GO" id="GO:0004497">
    <property type="term" value="F:monooxygenase activity"/>
    <property type="evidence" value="ECO:0007669"/>
    <property type="project" value="InterPro"/>
</dbReference>
<dbReference type="Gene3D" id="1.10.630.10">
    <property type="entry name" value="Cytochrome P450"/>
    <property type="match status" value="1"/>
</dbReference>